<evidence type="ECO:0000256" key="3">
    <source>
        <dbReference type="ARBA" id="ARBA00015262"/>
    </source>
</evidence>
<reference evidence="7" key="1">
    <citation type="submission" date="2015-10" db="EMBL/GenBank/DDBJ databases">
        <title>Description of Candidatus Tenderia electrophaga gen. nov, sp. nov., an Uncultivated Electroautotroph from a Biocathode Enrichment.</title>
        <authorList>
            <person name="Eddie B.J."/>
            <person name="Malanoski A.P."/>
            <person name="Wang Z."/>
            <person name="Hall R.J."/>
            <person name="Oh S.D."/>
            <person name="Heiner C."/>
            <person name="Lin B."/>
            <person name="Strycharz-Glaven S.M."/>
        </authorList>
    </citation>
    <scope>NUCLEOTIDE SEQUENCE [LARGE SCALE GENOMIC DNA]</scope>
    <source>
        <strain evidence="7">NRL1</strain>
    </source>
</reference>
<comment type="function">
    <text evidence="5">May be involved in the biosynthesis of molybdopterin.</text>
</comment>
<dbReference type="InterPro" id="IPR036425">
    <property type="entry name" value="MoaB/Mog-like_dom_sf"/>
</dbReference>
<dbReference type="NCBIfam" id="TIGR00177">
    <property type="entry name" value="molyb_syn"/>
    <property type="match status" value="1"/>
</dbReference>
<dbReference type="SMART" id="SM00852">
    <property type="entry name" value="MoCF_biosynth"/>
    <property type="match status" value="1"/>
</dbReference>
<dbReference type="KEGG" id="tee:Tel_12010"/>
<comment type="similarity">
    <text evidence="2 5">Belongs to the MoaB/Mog family.</text>
</comment>
<dbReference type="EMBL" id="CP013099">
    <property type="protein sequence ID" value="ALP53797.1"/>
    <property type="molecule type" value="Genomic_DNA"/>
</dbReference>
<dbReference type="InterPro" id="IPR008284">
    <property type="entry name" value="MoCF_biosynth_CS"/>
</dbReference>
<evidence type="ECO:0000256" key="1">
    <source>
        <dbReference type="ARBA" id="ARBA00005046"/>
    </source>
</evidence>
<feature type="domain" description="MoaB/Mog" evidence="6">
    <location>
        <begin position="15"/>
        <end position="159"/>
    </location>
</feature>
<sequence length="176" mass="19663">MSKTVADEFSSQTIALLTVSDTRTEATDKSGDYLRHALQAAGHRLRDKQILPDYKYRIRARVSQWIADPEIRIIIITGGTGFTDRDITPEAVQPLLDRDIPGFGELFRQVSVAEIGVSSLQSRALAGVANGSLIFCLPGSVNACRTAWEKILEPQLDIRHRPCNFVELFPKIRQEQ</sequence>
<dbReference type="Gene3D" id="3.40.980.10">
    <property type="entry name" value="MoaB/Mog-like domain"/>
    <property type="match status" value="1"/>
</dbReference>
<organism evidence="7 8">
    <name type="scientific">Candidatus Tenderia electrophaga</name>
    <dbReference type="NCBI Taxonomy" id="1748243"/>
    <lineage>
        <taxon>Bacteria</taxon>
        <taxon>Pseudomonadati</taxon>
        <taxon>Pseudomonadota</taxon>
        <taxon>Gammaproteobacteria</taxon>
        <taxon>Candidatus Tenderiales</taxon>
        <taxon>Candidatus Tenderiaceae</taxon>
        <taxon>Candidatus Tenderia</taxon>
    </lineage>
</organism>
<dbReference type="InterPro" id="IPR013484">
    <property type="entry name" value="MoaB_proteobac"/>
</dbReference>
<evidence type="ECO:0000256" key="5">
    <source>
        <dbReference type="PIRNR" id="PIRNR006443"/>
    </source>
</evidence>
<dbReference type="CDD" id="cd00886">
    <property type="entry name" value="MogA_MoaB"/>
    <property type="match status" value="1"/>
</dbReference>
<proteinExistence type="inferred from homology"/>
<name>A0A0S2TF86_9GAMM</name>
<dbReference type="PROSITE" id="PS01078">
    <property type="entry name" value="MOCF_BIOSYNTHESIS_1"/>
    <property type="match status" value="1"/>
</dbReference>
<evidence type="ECO:0000256" key="2">
    <source>
        <dbReference type="ARBA" id="ARBA00006112"/>
    </source>
</evidence>
<dbReference type="Proteomes" id="UP000055136">
    <property type="component" value="Chromosome"/>
</dbReference>
<keyword evidence="8" id="KW-1185">Reference proteome</keyword>
<dbReference type="InterPro" id="IPR001453">
    <property type="entry name" value="MoaB/Mog_dom"/>
</dbReference>
<gene>
    <name evidence="7" type="ORF">Tel_12010</name>
</gene>
<evidence type="ECO:0000259" key="6">
    <source>
        <dbReference type="SMART" id="SM00852"/>
    </source>
</evidence>
<comment type="pathway">
    <text evidence="1 5">Cofactor biosynthesis; molybdopterin biosynthesis.</text>
</comment>
<dbReference type="AlphaFoldDB" id="A0A0S2TF86"/>
<dbReference type="PIRSF" id="PIRSF006443">
    <property type="entry name" value="MoaB"/>
    <property type="match status" value="1"/>
</dbReference>
<accession>A0A0S2TF86</accession>
<dbReference type="Pfam" id="PF00994">
    <property type="entry name" value="MoCF_biosynth"/>
    <property type="match status" value="1"/>
</dbReference>
<evidence type="ECO:0000313" key="7">
    <source>
        <dbReference type="EMBL" id="ALP53797.1"/>
    </source>
</evidence>
<dbReference type="InterPro" id="IPR012245">
    <property type="entry name" value="MoaB"/>
</dbReference>
<evidence type="ECO:0000256" key="4">
    <source>
        <dbReference type="ARBA" id="ARBA00023150"/>
    </source>
</evidence>
<dbReference type="UniPathway" id="UPA00344"/>
<dbReference type="NCBIfam" id="TIGR02667">
    <property type="entry name" value="moaB_proteo"/>
    <property type="match status" value="1"/>
</dbReference>
<protein>
    <recommendedName>
        <fullName evidence="3 5">Molybdenum cofactor biosynthesis protein B</fullName>
    </recommendedName>
</protein>
<dbReference type="PANTHER" id="PTHR43232">
    <property type="entry name" value="MOLYBDENUM COFACTOR BIOSYNTHESIS PROTEIN B"/>
    <property type="match status" value="1"/>
</dbReference>
<dbReference type="STRING" id="1748243.Tel_12010"/>
<dbReference type="GO" id="GO:0005829">
    <property type="term" value="C:cytosol"/>
    <property type="evidence" value="ECO:0007669"/>
    <property type="project" value="TreeGrafter"/>
</dbReference>
<evidence type="ECO:0000313" key="8">
    <source>
        <dbReference type="Proteomes" id="UP000055136"/>
    </source>
</evidence>
<dbReference type="SUPFAM" id="SSF53218">
    <property type="entry name" value="Molybdenum cofactor biosynthesis proteins"/>
    <property type="match status" value="1"/>
</dbReference>
<keyword evidence="4 5" id="KW-0501">Molybdenum cofactor biosynthesis</keyword>
<dbReference type="GO" id="GO:0006777">
    <property type="term" value="P:Mo-molybdopterin cofactor biosynthetic process"/>
    <property type="evidence" value="ECO:0007669"/>
    <property type="project" value="UniProtKB-UniRule"/>
</dbReference>
<dbReference type="PANTHER" id="PTHR43232:SF2">
    <property type="entry name" value="MOLYBDENUM COFACTOR BIOSYNTHESIS PROTEIN B"/>
    <property type="match status" value="1"/>
</dbReference>